<evidence type="ECO:0000256" key="1">
    <source>
        <dbReference type="SAM" id="SignalP"/>
    </source>
</evidence>
<evidence type="ECO:0000313" key="4">
    <source>
        <dbReference type="Proteomes" id="UP000316426"/>
    </source>
</evidence>
<dbReference type="AlphaFoldDB" id="A0A518K3E2"/>
<dbReference type="Gene3D" id="1.50.10.20">
    <property type="match status" value="1"/>
</dbReference>
<dbReference type="Pfam" id="PF13243">
    <property type="entry name" value="SQHop_cyclase_C"/>
    <property type="match status" value="1"/>
</dbReference>
<dbReference type="RefSeq" id="WP_145106613.1">
    <property type="nucleotide sequence ID" value="NZ_CP036349.1"/>
</dbReference>
<keyword evidence="1" id="KW-0732">Signal</keyword>
<reference evidence="3 4" key="1">
    <citation type="submission" date="2019-02" db="EMBL/GenBank/DDBJ databases">
        <title>Deep-cultivation of Planctomycetes and their phenomic and genomic characterization uncovers novel biology.</title>
        <authorList>
            <person name="Wiegand S."/>
            <person name="Jogler M."/>
            <person name="Boedeker C."/>
            <person name="Pinto D."/>
            <person name="Vollmers J."/>
            <person name="Rivas-Marin E."/>
            <person name="Kohn T."/>
            <person name="Peeters S.H."/>
            <person name="Heuer A."/>
            <person name="Rast P."/>
            <person name="Oberbeckmann S."/>
            <person name="Bunk B."/>
            <person name="Jeske O."/>
            <person name="Meyerdierks A."/>
            <person name="Storesund J.E."/>
            <person name="Kallscheuer N."/>
            <person name="Luecker S."/>
            <person name="Lage O.M."/>
            <person name="Pohl T."/>
            <person name="Merkel B.J."/>
            <person name="Hornburger P."/>
            <person name="Mueller R.-W."/>
            <person name="Bruemmer F."/>
            <person name="Labrenz M."/>
            <person name="Spormann A.M."/>
            <person name="Op den Camp H."/>
            <person name="Overmann J."/>
            <person name="Amann R."/>
            <person name="Jetten M.S.M."/>
            <person name="Mascher T."/>
            <person name="Medema M.H."/>
            <person name="Devos D.P."/>
            <person name="Kaster A.-K."/>
            <person name="Ovreas L."/>
            <person name="Rohde M."/>
            <person name="Galperin M.Y."/>
            <person name="Jogler C."/>
        </authorList>
    </citation>
    <scope>NUCLEOTIDE SEQUENCE [LARGE SCALE GENOMIC DNA]</scope>
    <source>
        <strain evidence="3 4">Spa11</strain>
    </source>
</reference>
<evidence type="ECO:0000313" key="3">
    <source>
        <dbReference type="EMBL" id="QDV72299.1"/>
    </source>
</evidence>
<dbReference type="CDD" id="cd00688">
    <property type="entry name" value="ISOPREN_C2_like"/>
    <property type="match status" value="1"/>
</dbReference>
<proteinExistence type="predicted"/>
<feature type="domain" description="Squalene cyclase C-terminal" evidence="2">
    <location>
        <begin position="64"/>
        <end position="223"/>
    </location>
</feature>
<dbReference type="SUPFAM" id="SSF48239">
    <property type="entry name" value="Terpenoid cyclases/Protein prenyltransferases"/>
    <property type="match status" value="1"/>
</dbReference>
<organism evidence="3 4">
    <name type="scientific">Botrimarina mediterranea</name>
    <dbReference type="NCBI Taxonomy" id="2528022"/>
    <lineage>
        <taxon>Bacteria</taxon>
        <taxon>Pseudomonadati</taxon>
        <taxon>Planctomycetota</taxon>
        <taxon>Planctomycetia</taxon>
        <taxon>Pirellulales</taxon>
        <taxon>Lacipirellulaceae</taxon>
        <taxon>Botrimarina</taxon>
    </lineage>
</organism>
<dbReference type="KEGG" id="bmei:Spa11_04730"/>
<gene>
    <name evidence="3" type="ORF">Spa11_04730</name>
</gene>
<evidence type="ECO:0000259" key="2">
    <source>
        <dbReference type="Pfam" id="PF13243"/>
    </source>
</evidence>
<keyword evidence="4" id="KW-1185">Reference proteome</keyword>
<dbReference type="Proteomes" id="UP000316426">
    <property type="component" value="Chromosome"/>
</dbReference>
<dbReference type="EMBL" id="CP036349">
    <property type="protein sequence ID" value="QDV72299.1"/>
    <property type="molecule type" value="Genomic_DNA"/>
</dbReference>
<feature type="chain" id="PRO_5021860246" description="Squalene cyclase C-terminal domain-containing protein" evidence="1">
    <location>
        <begin position="24"/>
        <end position="375"/>
    </location>
</feature>
<dbReference type="InterPro" id="IPR008930">
    <property type="entry name" value="Terpenoid_cyclase/PrenylTrfase"/>
</dbReference>
<protein>
    <recommendedName>
        <fullName evidence="2">Squalene cyclase C-terminal domain-containing protein</fullName>
    </recommendedName>
</protein>
<dbReference type="InterPro" id="IPR032696">
    <property type="entry name" value="SQ_cyclase_C"/>
</dbReference>
<feature type="signal peptide" evidence="1">
    <location>
        <begin position="1"/>
        <end position="23"/>
    </location>
</feature>
<sequence precursor="true">MNRSLCSLLIGVALLASTPSAFAQKEAASSERAAKVKAIADDAFTFLREQGQDKSGAFTPQMGSGITSLVVTAALRHGRPVDDPLVADGLKAIVASIQDDGGIYGNGRLKNYETCVAITCLAEANKAAGDGRYDEALENAEAFVRGLQIGSDGAVGPEDPEYGGVGYSGRERPDLSNTAYLISALHSVGAEGDDPAMQRALAFVSRCQNLDAQWNDTPFAGKVDDGGFYYVIPTEAVDPSEDERYTANGGLRSYGSMTYSGFKSLVYAGLKKDDPRAKAALDWIGKHYTLENNPGQGDAGLYYYYNTFGVALAASDLEEITTDGGESHNWRDDLVAELGERQKENGSWVSTNRQWFENDPNLCTAFALLALSYCD</sequence>
<accession>A0A518K3E2</accession>
<name>A0A518K3E2_9BACT</name>